<dbReference type="Proteomes" id="UP000217954">
    <property type="component" value="Chromosome"/>
</dbReference>
<accession>A0A1Z4F0V8</accession>
<reference evidence="1 2" key="2">
    <citation type="journal article" date="2017" name="Int. J. Syst. Evol. Microbiol.">
        <title>Mycobacterium stephanolepidis sp. nov., a rapidly growing species related to Mycobacterium chelonae, isolated from marine teleost fish, Stephanolepis cirrhifer.</title>
        <authorList>
            <person name="Fukano H."/>
            <person name="Wada S."/>
            <person name="Kurata O."/>
            <person name="Katayama K."/>
            <person name="Fujiwara N."/>
            <person name="Hoshino Y."/>
        </authorList>
    </citation>
    <scope>NUCLEOTIDE SEQUENCE [LARGE SCALE GENOMIC DNA]</scope>
    <source>
        <strain evidence="1 2">NJB0901</strain>
    </source>
</reference>
<evidence type="ECO:0000313" key="1">
    <source>
        <dbReference type="EMBL" id="BAX98846.1"/>
    </source>
</evidence>
<reference evidence="2" key="1">
    <citation type="journal article" date="2017" name="Genome Announc.">
        <title>Complete Genome Sequence of Mycobacterium stephanolepidis.</title>
        <authorList>
            <person name="Fukano H."/>
            <person name="Yoshida M."/>
            <person name="Katayama Y."/>
            <person name="Omatsu T."/>
            <person name="Mizutani T."/>
            <person name="Kurata O."/>
            <person name="Wada S."/>
            <person name="Hoshino Y."/>
        </authorList>
    </citation>
    <scope>NUCLEOTIDE SEQUENCE [LARGE SCALE GENOMIC DNA]</scope>
    <source>
        <strain evidence="2">NJB0901</strain>
    </source>
</reference>
<gene>
    <name evidence="1" type="ORF">MSTE_03546</name>
</gene>
<dbReference type="AlphaFoldDB" id="A0A1Z4F0V8"/>
<keyword evidence="2" id="KW-1185">Reference proteome</keyword>
<dbReference type="KEGG" id="mste:MSTE_03546"/>
<proteinExistence type="predicted"/>
<evidence type="ECO:0000313" key="2">
    <source>
        <dbReference type="Proteomes" id="UP000217954"/>
    </source>
</evidence>
<protein>
    <submittedName>
        <fullName evidence="1">Uncharacterized protein</fullName>
    </submittedName>
</protein>
<dbReference type="RefSeq" id="WP_096503100.1">
    <property type="nucleotide sequence ID" value="NZ_AP018165.1"/>
</dbReference>
<dbReference type="OrthoDB" id="284440at2"/>
<organism evidence="1 2">
    <name type="scientific">[Mycobacterium] stephanolepidis</name>
    <dbReference type="NCBI Taxonomy" id="1520670"/>
    <lineage>
        <taxon>Bacteria</taxon>
        <taxon>Bacillati</taxon>
        <taxon>Actinomycetota</taxon>
        <taxon>Actinomycetes</taxon>
        <taxon>Mycobacteriales</taxon>
        <taxon>Mycobacteriaceae</taxon>
        <taxon>Mycobacteroides</taxon>
    </lineage>
</organism>
<sequence>MTNADDFPAKTVKQNADGHVAVRRNTAADDPMAWGVMTIDAGGHYASSAEVEEWPVIAGPPS</sequence>
<dbReference type="EMBL" id="AP018165">
    <property type="protein sequence ID" value="BAX98846.1"/>
    <property type="molecule type" value="Genomic_DNA"/>
</dbReference>
<name>A0A1Z4F0V8_9MYCO</name>